<dbReference type="InterPro" id="IPR039538">
    <property type="entry name" value="BetI_C"/>
</dbReference>
<proteinExistence type="predicted"/>
<dbReference type="PANTHER" id="PTHR30055:SF234">
    <property type="entry name" value="HTH-TYPE TRANSCRIPTIONAL REGULATOR BETI"/>
    <property type="match status" value="1"/>
</dbReference>
<protein>
    <submittedName>
        <fullName evidence="7">DNA-binding transcriptional regulator YbjK</fullName>
    </submittedName>
</protein>
<dbReference type="Pfam" id="PF00440">
    <property type="entry name" value="TetR_N"/>
    <property type="match status" value="1"/>
</dbReference>
<dbReference type="EMBL" id="FNJB01000010">
    <property type="protein sequence ID" value="SDP58639.1"/>
    <property type="molecule type" value="Genomic_DNA"/>
</dbReference>
<gene>
    <name evidence="7" type="ORF">SAMN05192558_110256</name>
</gene>
<evidence type="ECO:0000256" key="5">
    <source>
        <dbReference type="PROSITE-ProRule" id="PRU00335"/>
    </source>
</evidence>
<keyword evidence="2" id="KW-0805">Transcription regulation</keyword>
<dbReference type="GO" id="GO:0003700">
    <property type="term" value="F:DNA-binding transcription factor activity"/>
    <property type="evidence" value="ECO:0007669"/>
    <property type="project" value="TreeGrafter"/>
</dbReference>
<name>A0A1H0TXE3_9PSEU</name>
<evidence type="ECO:0000259" key="6">
    <source>
        <dbReference type="PROSITE" id="PS50977"/>
    </source>
</evidence>
<feature type="DNA-binding region" description="H-T-H motif" evidence="5">
    <location>
        <begin position="31"/>
        <end position="50"/>
    </location>
</feature>
<dbReference type="STRING" id="504798.SAMN05421871_110256"/>
<keyword evidence="8" id="KW-1185">Reference proteome</keyword>
<dbReference type="Proteomes" id="UP000199651">
    <property type="component" value="Unassembled WGS sequence"/>
</dbReference>
<reference evidence="8" key="1">
    <citation type="submission" date="2016-10" db="EMBL/GenBank/DDBJ databases">
        <authorList>
            <person name="Varghese N."/>
            <person name="Submissions S."/>
        </authorList>
    </citation>
    <scope>NUCLEOTIDE SEQUENCE [LARGE SCALE GENOMIC DNA]</scope>
    <source>
        <strain evidence="8">IBRC-M 10655</strain>
    </source>
</reference>
<evidence type="ECO:0000256" key="2">
    <source>
        <dbReference type="ARBA" id="ARBA00023015"/>
    </source>
</evidence>
<evidence type="ECO:0000313" key="7">
    <source>
        <dbReference type="EMBL" id="SDP58639.1"/>
    </source>
</evidence>
<dbReference type="SUPFAM" id="SSF48498">
    <property type="entry name" value="Tetracyclin repressor-like, C-terminal domain"/>
    <property type="match status" value="1"/>
</dbReference>
<feature type="domain" description="HTH tetR-type" evidence="6">
    <location>
        <begin position="8"/>
        <end position="68"/>
    </location>
</feature>
<evidence type="ECO:0000313" key="8">
    <source>
        <dbReference type="Proteomes" id="UP000199651"/>
    </source>
</evidence>
<dbReference type="Gene3D" id="1.10.357.10">
    <property type="entry name" value="Tetracycline Repressor, domain 2"/>
    <property type="match status" value="1"/>
</dbReference>
<keyword evidence="3 5" id="KW-0238">DNA-binding</keyword>
<dbReference type="InterPro" id="IPR036271">
    <property type="entry name" value="Tet_transcr_reg_TetR-rel_C_sf"/>
</dbReference>
<dbReference type="GO" id="GO:0000976">
    <property type="term" value="F:transcription cis-regulatory region binding"/>
    <property type="evidence" value="ECO:0007669"/>
    <property type="project" value="TreeGrafter"/>
</dbReference>
<dbReference type="InterPro" id="IPR050109">
    <property type="entry name" value="HTH-type_TetR-like_transc_reg"/>
</dbReference>
<organism evidence="7 8">
    <name type="scientific">Actinokineospora alba</name>
    <dbReference type="NCBI Taxonomy" id="504798"/>
    <lineage>
        <taxon>Bacteria</taxon>
        <taxon>Bacillati</taxon>
        <taxon>Actinomycetota</taxon>
        <taxon>Actinomycetes</taxon>
        <taxon>Pseudonocardiales</taxon>
        <taxon>Pseudonocardiaceae</taxon>
        <taxon>Actinokineospora</taxon>
    </lineage>
</organism>
<dbReference type="InterPro" id="IPR009057">
    <property type="entry name" value="Homeodomain-like_sf"/>
</dbReference>
<dbReference type="SUPFAM" id="SSF46689">
    <property type="entry name" value="Homeodomain-like"/>
    <property type="match status" value="1"/>
</dbReference>
<dbReference type="InterPro" id="IPR001647">
    <property type="entry name" value="HTH_TetR"/>
</dbReference>
<accession>A0A1H0TXE3</accession>
<evidence type="ECO:0000256" key="3">
    <source>
        <dbReference type="ARBA" id="ARBA00023125"/>
    </source>
</evidence>
<dbReference type="PANTHER" id="PTHR30055">
    <property type="entry name" value="HTH-TYPE TRANSCRIPTIONAL REGULATOR RUTR"/>
    <property type="match status" value="1"/>
</dbReference>
<keyword evidence="4" id="KW-0804">Transcription</keyword>
<keyword evidence="1" id="KW-0678">Repressor</keyword>
<evidence type="ECO:0000256" key="4">
    <source>
        <dbReference type="ARBA" id="ARBA00023163"/>
    </source>
</evidence>
<evidence type="ECO:0000256" key="1">
    <source>
        <dbReference type="ARBA" id="ARBA00022491"/>
    </source>
</evidence>
<dbReference type="AlphaFoldDB" id="A0A1H0TXE3"/>
<sequence length="213" mass="23164">MPKQVDHQARRQQIAEAVCRLAGSQGLDAVSLRQVAVEAGVSMGMVQHYFTTKDDMLLFAFHTVSERVEQRIRTAVADVGSDARTLLRALLVDMLPVGAESRAEAPVWAAFLARAIVEPRLAKPLREGGRGMSTFIADHIRAGAPRENIDPTFEALTLLALVDGLMSHLLIGQIDDTTALATLDHNLDRIFGHAHEQRGDVVMPTGVEGVPDE</sequence>
<dbReference type="Pfam" id="PF13977">
    <property type="entry name" value="TetR_C_6"/>
    <property type="match status" value="1"/>
</dbReference>
<dbReference type="RefSeq" id="WP_228770145.1">
    <property type="nucleotide sequence ID" value="NZ_FNDV01000010.1"/>
</dbReference>
<dbReference type="PROSITE" id="PS50977">
    <property type="entry name" value="HTH_TETR_2"/>
    <property type="match status" value="1"/>
</dbReference>